<keyword evidence="13" id="KW-0964">Secreted</keyword>
<reference evidence="15" key="1">
    <citation type="submission" date="2019-10" db="EMBL/GenBank/DDBJ databases">
        <authorList>
            <person name="Zhang R."/>
            <person name="Pan Y."/>
            <person name="Wang J."/>
            <person name="Ma R."/>
            <person name="Yu S."/>
        </authorList>
    </citation>
    <scope>NUCLEOTIDE SEQUENCE</scope>
    <source>
        <strain evidence="15">LA-IB0</strain>
        <tissue evidence="15">Leaf</tissue>
    </source>
</reference>
<keyword evidence="13" id="KW-0376">Hydrogen peroxide</keyword>
<evidence type="ECO:0000256" key="2">
    <source>
        <dbReference type="ARBA" id="ARBA00012313"/>
    </source>
</evidence>
<evidence type="ECO:0000256" key="6">
    <source>
        <dbReference type="ARBA" id="ARBA00022729"/>
    </source>
</evidence>
<comment type="similarity">
    <text evidence="13">Belongs to the peroxidase family. Classical plant (class III) peroxidase subfamily.</text>
</comment>
<evidence type="ECO:0000256" key="3">
    <source>
        <dbReference type="ARBA" id="ARBA00022559"/>
    </source>
</evidence>
<dbReference type="Gene3D" id="1.10.420.10">
    <property type="entry name" value="Peroxidase, domain 2"/>
    <property type="match status" value="1"/>
</dbReference>
<dbReference type="EMBL" id="WHWC01000009">
    <property type="protein sequence ID" value="KAG8375908.1"/>
    <property type="molecule type" value="Genomic_DNA"/>
</dbReference>
<dbReference type="EC" id="1.11.1.7" evidence="2 13"/>
<dbReference type="SUPFAM" id="SSF48113">
    <property type="entry name" value="Heme-dependent peroxidases"/>
    <property type="match status" value="1"/>
</dbReference>
<keyword evidence="9 12" id="KW-1015">Disulfide bond</keyword>
<dbReference type="PANTHER" id="PTHR31517">
    <property type="match status" value="1"/>
</dbReference>
<feature type="binding site" evidence="10">
    <location>
        <position position="112"/>
    </location>
    <ligand>
        <name>substrate</name>
    </ligand>
</feature>
<evidence type="ECO:0000259" key="14">
    <source>
        <dbReference type="PROSITE" id="PS50873"/>
    </source>
</evidence>
<dbReference type="AlphaFoldDB" id="A0AAV6X9T4"/>
<organism evidence="15 16">
    <name type="scientific">Buddleja alternifolia</name>
    <dbReference type="NCBI Taxonomy" id="168488"/>
    <lineage>
        <taxon>Eukaryota</taxon>
        <taxon>Viridiplantae</taxon>
        <taxon>Streptophyta</taxon>
        <taxon>Embryophyta</taxon>
        <taxon>Tracheophyta</taxon>
        <taxon>Spermatophyta</taxon>
        <taxon>Magnoliopsida</taxon>
        <taxon>eudicotyledons</taxon>
        <taxon>Gunneridae</taxon>
        <taxon>Pentapetalae</taxon>
        <taxon>asterids</taxon>
        <taxon>lamiids</taxon>
        <taxon>Lamiales</taxon>
        <taxon>Scrophulariaceae</taxon>
        <taxon>Buddlejeae</taxon>
        <taxon>Buddleja</taxon>
    </lineage>
</organism>
<evidence type="ECO:0000256" key="4">
    <source>
        <dbReference type="ARBA" id="ARBA00022617"/>
    </source>
</evidence>
<dbReference type="PRINTS" id="PR00461">
    <property type="entry name" value="PLPEROXIDASE"/>
</dbReference>
<dbReference type="InterPro" id="IPR000823">
    <property type="entry name" value="Peroxidase_pln"/>
</dbReference>
<feature type="binding site" description="axial binding residue" evidence="11">
    <location>
        <position position="142"/>
    </location>
    <ligand>
        <name>heme b</name>
        <dbReference type="ChEBI" id="CHEBI:60344"/>
    </ligand>
    <ligandPart>
        <name>Fe</name>
        <dbReference type="ChEBI" id="CHEBI:18248"/>
    </ligandPart>
</feature>
<evidence type="ECO:0000256" key="12">
    <source>
        <dbReference type="PIRSR" id="PIRSR600823-5"/>
    </source>
</evidence>
<dbReference type="GO" id="GO:0005576">
    <property type="term" value="C:extracellular region"/>
    <property type="evidence" value="ECO:0007669"/>
    <property type="project" value="UniProtKB-SubCell"/>
</dbReference>
<feature type="binding site" evidence="11">
    <location>
        <position position="198"/>
    </location>
    <ligand>
        <name>Ca(2+)</name>
        <dbReference type="ChEBI" id="CHEBI:29108"/>
        <label>2</label>
    </ligand>
</feature>
<keyword evidence="11 13" id="KW-0106">Calcium</keyword>
<dbReference type="GO" id="GO:0020037">
    <property type="term" value="F:heme binding"/>
    <property type="evidence" value="ECO:0007669"/>
    <property type="project" value="UniProtKB-UniRule"/>
</dbReference>
<comment type="cofactor">
    <cofactor evidence="11 13">
        <name>heme b</name>
        <dbReference type="ChEBI" id="CHEBI:60344"/>
    </cofactor>
    <text evidence="11 13">Binds 1 heme b (iron(II)-protoporphyrin IX) group per subunit.</text>
</comment>
<name>A0AAV6X9T4_9LAMI</name>
<evidence type="ECO:0000256" key="11">
    <source>
        <dbReference type="PIRSR" id="PIRSR600823-3"/>
    </source>
</evidence>
<feature type="chain" id="PRO_5043100903" description="Peroxidase" evidence="13">
    <location>
        <begin position="29"/>
        <end position="286"/>
    </location>
</feature>
<proteinExistence type="inferred from homology"/>
<evidence type="ECO:0000256" key="8">
    <source>
        <dbReference type="ARBA" id="ARBA00023004"/>
    </source>
</evidence>
<dbReference type="FunFam" id="1.10.420.10:FF:000007">
    <property type="entry name" value="Peroxidase"/>
    <property type="match status" value="1"/>
</dbReference>
<keyword evidence="7 13" id="KW-0560">Oxidoreductase</keyword>
<comment type="cofactor">
    <cofactor evidence="11 13">
        <name>Ca(2+)</name>
        <dbReference type="ChEBI" id="CHEBI:29108"/>
    </cofactor>
    <text evidence="11 13">Binds 2 calcium ions per subunit.</text>
</comment>
<dbReference type="Gene3D" id="1.10.520.10">
    <property type="match status" value="1"/>
</dbReference>
<comment type="catalytic activity">
    <reaction evidence="1 13">
        <text>2 a phenolic donor + H2O2 = 2 a phenolic radical donor + 2 H2O</text>
        <dbReference type="Rhea" id="RHEA:56136"/>
        <dbReference type="ChEBI" id="CHEBI:15377"/>
        <dbReference type="ChEBI" id="CHEBI:16240"/>
        <dbReference type="ChEBI" id="CHEBI:139520"/>
        <dbReference type="ChEBI" id="CHEBI:139521"/>
        <dbReference type="EC" id="1.11.1.7"/>
    </reaction>
</comment>
<keyword evidence="4 13" id="KW-0349">Heme</keyword>
<dbReference type="GO" id="GO:0046872">
    <property type="term" value="F:metal ion binding"/>
    <property type="evidence" value="ECO:0007669"/>
    <property type="project" value="UniProtKB-UniRule"/>
</dbReference>
<evidence type="ECO:0000256" key="1">
    <source>
        <dbReference type="ARBA" id="ARBA00000189"/>
    </source>
</evidence>
<protein>
    <recommendedName>
        <fullName evidence="2 13">Peroxidase</fullName>
        <ecNumber evidence="2 13">1.11.1.7</ecNumber>
    </recommendedName>
</protein>
<evidence type="ECO:0000256" key="5">
    <source>
        <dbReference type="ARBA" id="ARBA00022723"/>
    </source>
</evidence>
<feature type="binding site" evidence="11">
    <location>
        <position position="143"/>
    </location>
    <ligand>
        <name>Ca(2+)</name>
        <dbReference type="ChEBI" id="CHEBI:29108"/>
        <label>2</label>
    </ligand>
</feature>
<evidence type="ECO:0000256" key="10">
    <source>
        <dbReference type="PIRSR" id="PIRSR600823-2"/>
    </source>
</evidence>
<feature type="disulfide bond" evidence="12">
    <location>
        <begin position="149"/>
        <end position="181"/>
    </location>
</feature>
<dbReference type="GO" id="GO:0006979">
    <property type="term" value="P:response to oxidative stress"/>
    <property type="evidence" value="ECO:0007669"/>
    <property type="project" value="UniProtKB-UniRule"/>
</dbReference>
<keyword evidence="6 13" id="KW-0732">Signal</keyword>
<comment type="subcellular location">
    <subcellularLocation>
        <location evidence="13">Secreted</location>
    </subcellularLocation>
</comment>
<evidence type="ECO:0000256" key="7">
    <source>
        <dbReference type="ARBA" id="ARBA00023002"/>
    </source>
</evidence>
<accession>A0AAV6X9T4</accession>
<comment type="caution">
    <text evidence="15">The sequence shown here is derived from an EMBL/GenBank/DDBJ whole genome shotgun (WGS) entry which is preliminary data.</text>
</comment>
<feature type="domain" description="Plant heme peroxidase family profile" evidence="14">
    <location>
        <begin position="75"/>
        <end position="279"/>
    </location>
</feature>
<gene>
    <name evidence="15" type="ORF">BUALT_Bualt09G0008000</name>
</gene>
<dbReference type="PROSITE" id="PS50873">
    <property type="entry name" value="PEROXIDASE_4"/>
    <property type="match status" value="1"/>
</dbReference>
<feature type="signal peptide" evidence="13">
    <location>
        <begin position="1"/>
        <end position="28"/>
    </location>
</feature>
<evidence type="ECO:0000313" key="15">
    <source>
        <dbReference type="EMBL" id="KAG8375908.1"/>
    </source>
</evidence>
<evidence type="ECO:0000313" key="16">
    <source>
        <dbReference type="Proteomes" id="UP000826271"/>
    </source>
</evidence>
<sequence length="286" mass="32438">MKREGFNLVVISLLAALGLSLYVGQMHAAVTMPPEARPLKRHFYKKLNTCDYLEVYVKHQVKLWWDQDKSITGKLLKLLYADCMVNAGAPSYPVFLGRRDGFDSNAAWVDLPSPGISIQQGLAYFQSKGLDQQDYATLLGAHTLGKAHCAYIRDRLYNFRNSGKPDPSMSKASLDKLRKQCPQTLRKGQKDPTVFLTDKNRERYRFTNTYYSNVLSHDSVLGVDQQLLNNYNTTQLVLEYAGSFENLKKGFALSISRMGSRKVLTGEQGEIRQNCRLTNKNNPKIK</sequence>
<dbReference type="Proteomes" id="UP000826271">
    <property type="component" value="Unassembled WGS sequence"/>
</dbReference>
<dbReference type="GO" id="GO:0140825">
    <property type="term" value="F:lactoperoxidase activity"/>
    <property type="evidence" value="ECO:0007669"/>
    <property type="project" value="UniProtKB-EC"/>
</dbReference>
<keyword evidence="5 11" id="KW-0479">Metal-binding</keyword>
<evidence type="ECO:0000256" key="13">
    <source>
        <dbReference type="RuleBase" id="RU362060"/>
    </source>
</evidence>
<dbReference type="InterPro" id="IPR002016">
    <property type="entry name" value="Haem_peroxidase"/>
</dbReference>
<dbReference type="InterPro" id="IPR010255">
    <property type="entry name" value="Haem_peroxidase_sf"/>
</dbReference>
<keyword evidence="3 13" id="KW-0575">Peroxidase</keyword>
<dbReference type="Pfam" id="PF00141">
    <property type="entry name" value="peroxidase"/>
    <property type="match status" value="1"/>
</dbReference>
<comment type="function">
    <text evidence="13">Removal of H(2)O(2), oxidation of toxic reductants, biosynthesis and degradation of lignin, suberization, auxin catabolism, response to environmental stresses such as wounding, pathogen attack and oxidative stress.</text>
</comment>
<dbReference type="PANTHER" id="PTHR31517:SF84">
    <property type="entry name" value="PEROXIDASE"/>
    <property type="match status" value="1"/>
</dbReference>
<evidence type="ECO:0000256" key="9">
    <source>
        <dbReference type="ARBA" id="ARBA00023157"/>
    </source>
</evidence>
<keyword evidence="16" id="KW-1185">Reference proteome</keyword>
<keyword evidence="8 11" id="KW-0408">Iron</keyword>
<dbReference type="GO" id="GO:0042744">
    <property type="term" value="P:hydrogen peroxide catabolic process"/>
    <property type="evidence" value="ECO:0007669"/>
    <property type="project" value="UniProtKB-KW"/>
</dbReference>